<dbReference type="PANTHER" id="PTHR30372:SF4">
    <property type="entry name" value="LIPID-A-DISACCHARIDE SYNTHASE, MITOCHONDRIAL-RELATED"/>
    <property type="match status" value="1"/>
</dbReference>
<comment type="function">
    <text evidence="1">Condensation of UDP-2,3-diacylglucosamine and 2,3-diacylglucosamine-1-phosphate to form lipid A disaccharide, a precursor of lipid A, a phosphorylated glycolipid that anchors the lipopolysaccharide to the outer membrane of the cell.</text>
</comment>
<name>A0ABT8KUY0_9BACT</name>
<dbReference type="Pfam" id="PF02684">
    <property type="entry name" value="LpxB"/>
    <property type="match status" value="1"/>
</dbReference>
<evidence type="ECO:0000256" key="7">
    <source>
        <dbReference type="ARBA" id="ARBA00022679"/>
    </source>
</evidence>
<evidence type="ECO:0000256" key="6">
    <source>
        <dbReference type="ARBA" id="ARBA00022676"/>
    </source>
</evidence>
<dbReference type="NCBIfam" id="TIGR00215">
    <property type="entry name" value="lpxB"/>
    <property type="match status" value="1"/>
</dbReference>
<keyword evidence="7 11" id="KW-0808">Transferase</keyword>
<evidence type="ECO:0000256" key="3">
    <source>
        <dbReference type="ARBA" id="ARBA00020902"/>
    </source>
</evidence>
<evidence type="ECO:0000256" key="8">
    <source>
        <dbReference type="ARBA" id="ARBA00023098"/>
    </source>
</evidence>
<dbReference type="EC" id="2.4.1.182" evidence="2 10"/>
<evidence type="ECO:0000256" key="2">
    <source>
        <dbReference type="ARBA" id="ARBA00012687"/>
    </source>
</evidence>
<accession>A0ABT8KUY0</accession>
<comment type="catalytic activity">
    <reaction evidence="9">
        <text>a lipid X + a UDP-2-N,3-O-bis[(3R)-3-hydroxyacyl]-alpha-D-glucosamine = a lipid A disaccharide + UDP + H(+)</text>
        <dbReference type="Rhea" id="RHEA:67828"/>
        <dbReference type="ChEBI" id="CHEBI:15378"/>
        <dbReference type="ChEBI" id="CHEBI:58223"/>
        <dbReference type="ChEBI" id="CHEBI:137748"/>
        <dbReference type="ChEBI" id="CHEBI:176338"/>
        <dbReference type="ChEBI" id="CHEBI:176343"/>
        <dbReference type="EC" id="2.4.1.182"/>
    </reaction>
</comment>
<dbReference type="SUPFAM" id="SSF53756">
    <property type="entry name" value="UDP-Glycosyltransferase/glycogen phosphorylase"/>
    <property type="match status" value="1"/>
</dbReference>
<keyword evidence="5" id="KW-0441">Lipid A biosynthesis</keyword>
<dbReference type="GO" id="GO:0008915">
    <property type="term" value="F:lipid-A-disaccharide synthase activity"/>
    <property type="evidence" value="ECO:0007669"/>
    <property type="project" value="UniProtKB-EC"/>
</dbReference>
<keyword evidence="6 11" id="KW-0328">Glycosyltransferase</keyword>
<keyword evidence="12" id="KW-1185">Reference proteome</keyword>
<protein>
    <recommendedName>
        <fullName evidence="3 10">Lipid-A-disaccharide synthase</fullName>
        <ecNumber evidence="2 10">2.4.1.182</ecNumber>
    </recommendedName>
</protein>
<proteinExistence type="predicted"/>
<keyword evidence="8" id="KW-0443">Lipid metabolism</keyword>
<evidence type="ECO:0000256" key="10">
    <source>
        <dbReference type="NCBIfam" id="TIGR00215"/>
    </source>
</evidence>
<reference evidence="11" key="1">
    <citation type="submission" date="2023-06" db="EMBL/GenBank/DDBJ databases">
        <title>Genomic of Parafulvivirga corallium.</title>
        <authorList>
            <person name="Wang G."/>
        </authorList>
    </citation>
    <scope>NUCLEOTIDE SEQUENCE</scope>
    <source>
        <strain evidence="11">BMA10</strain>
    </source>
</reference>
<dbReference type="RefSeq" id="WP_346753305.1">
    <property type="nucleotide sequence ID" value="NZ_JAUJEA010000007.1"/>
</dbReference>
<dbReference type="InterPro" id="IPR003835">
    <property type="entry name" value="Glyco_trans_19"/>
</dbReference>
<dbReference type="EMBL" id="JAUJEA010000007">
    <property type="protein sequence ID" value="MDN5203280.1"/>
    <property type="molecule type" value="Genomic_DNA"/>
</dbReference>
<evidence type="ECO:0000256" key="9">
    <source>
        <dbReference type="ARBA" id="ARBA00048975"/>
    </source>
</evidence>
<gene>
    <name evidence="11" type="primary">lpxB</name>
    <name evidence="11" type="ORF">QQ008_17965</name>
</gene>
<evidence type="ECO:0000313" key="12">
    <source>
        <dbReference type="Proteomes" id="UP001172082"/>
    </source>
</evidence>
<dbReference type="PANTHER" id="PTHR30372">
    <property type="entry name" value="LIPID-A-DISACCHARIDE SYNTHASE"/>
    <property type="match status" value="1"/>
</dbReference>
<organism evidence="11 12">
    <name type="scientific">Splendidivirga corallicola</name>
    <dbReference type="NCBI Taxonomy" id="3051826"/>
    <lineage>
        <taxon>Bacteria</taxon>
        <taxon>Pseudomonadati</taxon>
        <taxon>Bacteroidota</taxon>
        <taxon>Cytophagia</taxon>
        <taxon>Cytophagales</taxon>
        <taxon>Splendidivirgaceae</taxon>
        <taxon>Splendidivirga</taxon>
    </lineage>
</organism>
<evidence type="ECO:0000313" key="11">
    <source>
        <dbReference type="EMBL" id="MDN5203280.1"/>
    </source>
</evidence>
<evidence type="ECO:0000256" key="1">
    <source>
        <dbReference type="ARBA" id="ARBA00002056"/>
    </source>
</evidence>
<dbReference type="Proteomes" id="UP001172082">
    <property type="component" value="Unassembled WGS sequence"/>
</dbReference>
<sequence>MRYYIIAGERSGDLHGANFIKALKQYDKNAEIRCWGGDLMREAGGDLVMHYDELAVMGFLEVLKNIRKLRGFMKFCQQDLLSFAPDVLIMIDYGGFNLRMAKFAKSHNIKTFYYISPKVWAWKQSRALKIKAVVDKMFVILPFEKSFFRKFDYEVDYVGNPLLDAVREFQPDPDFKANNDLTDKPIIAILPGSRRQEIDNILTSMMSIVDSFPDYHFVVAGISTLPPDIYQQINEKPSIKIIYDRTYDLLSNAEAAIVTSGTATLETALFEVPQVVCYKTSAFTYAIAKRLVKVAYISLVNLIADQEVVKELIQSDLNQKNLEKELNDIIISGRKREGQLKGYKRIKEILGNEKASENLARLVTKYLAE</sequence>
<comment type="caution">
    <text evidence="11">The sequence shown here is derived from an EMBL/GenBank/DDBJ whole genome shotgun (WGS) entry which is preliminary data.</text>
</comment>
<evidence type="ECO:0000256" key="4">
    <source>
        <dbReference type="ARBA" id="ARBA00022516"/>
    </source>
</evidence>
<evidence type="ECO:0000256" key="5">
    <source>
        <dbReference type="ARBA" id="ARBA00022556"/>
    </source>
</evidence>
<keyword evidence="4" id="KW-0444">Lipid biosynthesis</keyword>